<dbReference type="PROSITE" id="PS51257">
    <property type="entry name" value="PROKAR_LIPOPROTEIN"/>
    <property type="match status" value="1"/>
</dbReference>
<dbReference type="EMBL" id="DSOV01000001">
    <property type="protein sequence ID" value="HEN40824.1"/>
    <property type="molecule type" value="Genomic_DNA"/>
</dbReference>
<evidence type="ECO:0000313" key="2">
    <source>
        <dbReference type="EMBL" id="HEN40824.1"/>
    </source>
</evidence>
<comment type="caution">
    <text evidence="2">The sequence shown here is derived from an EMBL/GenBank/DDBJ whole genome shotgun (WGS) entry which is preliminary data.</text>
</comment>
<proteinExistence type="predicted"/>
<gene>
    <name evidence="2" type="ORF">ENQ87_00385</name>
</gene>
<feature type="chain" id="PRO_5032772699" description="Lipoprotein" evidence="1">
    <location>
        <begin position="34"/>
        <end position="132"/>
    </location>
</feature>
<organism evidence="2">
    <name type="scientific">Geobacter metallireducens</name>
    <dbReference type="NCBI Taxonomy" id="28232"/>
    <lineage>
        <taxon>Bacteria</taxon>
        <taxon>Pseudomonadati</taxon>
        <taxon>Thermodesulfobacteriota</taxon>
        <taxon>Desulfuromonadia</taxon>
        <taxon>Geobacterales</taxon>
        <taxon>Geobacteraceae</taxon>
        <taxon>Geobacter</taxon>
    </lineage>
</organism>
<reference evidence="2" key="1">
    <citation type="journal article" date="2020" name="mSystems">
        <title>Genome- and Community-Level Interaction Insights into Carbon Utilization and Element Cycling Functions of Hydrothermarchaeota in Hydrothermal Sediment.</title>
        <authorList>
            <person name="Zhou Z."/>
            <person name="Liu Y."/>
            <person name="Xu W."/>
            <person name="Pan J."/>
            <person name="Luo Z.H."/>
            <person name="Li M."/>
        </authorList>
    </citation>
    <scope>NUCLEOTIDE SEQUENCE [LARGE SCALE GENOMIC DNA]</scope>
    <source>
        <strain evidence="2">SpSt-349</strain>
    </source>
</reference>
<name>A0A831XCR5_GEOME</name>
<dbReference type="AlphaFoldDB" id="A0A831XCR5"/>
<evidence type="ECO:0000256" key="1">
    <source>
        <dbReference type="SAM" id="SignalP"/>
    </source>
</evidence>
<protein>
    <recommendedName>
        <fullName evidence="3">Lipoprotein</fullName>
    </recommendedName>
</protein>
<keyword evidence="1" id="KW-0732">Signal</keyword>
<feature type="signal peptide" evidence="1">
    <location>
        <begin position="1"/>
        <end position="33"/>
    </location>
</feature>
<accession>A0A831XCR5</accession>
<evidence type="ECO:0008006" key="3">
    <source>
        <dbReference type="Google" id="ProtNLM"/>
    </source>
</evidence>
<sequence>MTRPATAPTPSPTLRGRLVRLAAASALFTASCATLTPATPPDPNTLPPILAQDEILRPYIKIGTVEVSRRRLGHVEDLRNEADEWAHDALGAEGAKLGADAIILPEVRAEKGTYFLFPSTSIKAKGIAIRFN</sequence>